<keyword evidence="1" id="KW-0472">Membrane</keyword>
<dbReference type="Proteomes" id="UP001596282">
    <property type="component" value="Unassembled WGS sequence"/>
</dbReference>
<dbReference type="Pfam" id="PF13791">
    <property type="entry name" value="Sigma_reg_C"/>
    <property type="match status" value="1"/>
</dbReference>
<dbReference type="RefSeq" id="WP_137629266.1">
    <property type="nucleotide sequence ID" value="NZ_BJDJ01000019.1"/>
</dbReference>
<evidence type="ECO:0000313" key="5">
    <source>
        <dbReference type="Proteomes" id="UP001596282"/>
    </source>
</evidence>
<dbReference type="EMBL" id="JBHSSC010000035">
    <property type="protein sequence ID" value="MFC6181203.1"/>
    <property type="molecule type" value="Genomic_DNA"/>
</dbReference>
<dbReference type="Pfam" id="PF13800">
    <property type="entry name" value="Sigma_reg_N"/>
    <property type="match status" value="1"/>
</dbReference>
<feature type="domain" description="Sigma factor regulator C-terminal" evidence="2">
    <location>
        <begin position="165"/>
        <end position="301"/>
    </location>
</feature>
<protein>
    <submittedName>
        <fullName evidence="4">Anti sigma factor C-terminal domain-containing protein</fullName>
    </submittedName>
</protein>
<keyword evidence="5" id="KW-1185">Reference proteome</keyword>
<sequence>MNDEKQFKRLALEVKLRRWGMTVVITLIVGLICLVGGYKLTQLKASRASNELDRFVEATSVMMSPNIQSSDRYLTNLSFRGGQLISHRYKEIEGTRIPWTPVTANYTWVGGAEMPSGFNTASDQHGMYDQETQQKIPLFYNVKLTGKDVYLKPTQDVKKVATRSKMVAEVALTFKHRLSYAELQAKLPKGVHAAWYWLGLADAKADPTNVNNNYVGIQASTVAGKLKASDYQYFKKALTVPKKLDYSWRTDGYDIFAGAAKDAKQYPTLAKATFAGVIVTGKSAAFKSLVQADWITASSVGYFQPESVLD</sequence>
<reference evidence="5" key="1">
    <citation type="journal article" date="2019" name="Int. J. Syst. Evol. Microbiol.">
        <title>The Global Catalogue of Microorganisms (GCM) 10K type strain sequencing project: providing services to taxonomists for standard genome sequencing and annotation.</title>
        <authorList>
            <consortium name="The Broad Institute Genomics Platform"/>
            <consortium name="The Broad Institute Genome Sequencing Center for Infectious Disease"/>
            <person name="Wu L."/>
            <person name="Ma J."/>
        </authorList>
    </citation>
    <scope>NUCLEOTIDE SEQUENCE [LARGE SCALE GENOMIC DNA]</scope>
    <source>
        <strain evidence="5">CCM 8933</strain>
    </source>
</reference>
<keyword evidence="1" id="KW-0812">Transmembrane</keyword>
<evidence type="ECO:0000259" key="3">
    <source>
        <dbReference type="Pfam" id="PF13800"/>
    </source>
</evidence>
<accession>A0ABW1S0A5</accession>
<evidence type="ECO:0000313" key="4">
    <source>
        <dbReference type="EMBL" id="MFC6181203.1"/>
    </source>
</evidence>
<feature type="domain" description="Sigma factor regulator N-terminal" evidence="3">
    <location>
        <begin position="22"/>
        <end position="96"/>
    </location>
</feature>
<proteinExistence type="predicted"/>
<comment type="caution">
    <text evidence="4">The sequence shown here is derived from an EMBL/GenBank/DDBJ whole genome shotgun (WGS) entry which is preliminary data.</text>
</comment>
<evidence type="ECO:0000259" key="2">
    <source>
        <dbReference type="Pfam" id="PF13791"/>
    </source>
</evidence>
<organism evidence="4 5">
    <name type="scientific">Lactiplantibacillus daowaiensis</name>
    <dbReference type="NCBI Taxonomy" id="2559918"/>
    <lineage>
        <taxon>Bacteria</taxon>
        <taxon>Bacillati</taxon>
        <taxon>Bacillota</taxon>
        <taxon>Bacilli</taxon>
        <taxon>Lactobacillales</taxon>
        <taxon>Lactobacillaceae</taxon>
        <taxon>Lactiplantibacillus</taxon>
    </lineage>
</organism>
<evidence type="ECO:0000256" key="1">
    <source>
        <dbReference type="SAM" id="Phobius"/>
    </source>
</evidence>
<gene>
    <name evidence="4" type="ORF">ACFP5Y_08230</name>
</gene>
<dbReference type="InterPro" id="IPR029101">
    <property type="entry name" value="Sigma_reg_N"/>
</dbReference>
<name>A0ABW1S0A5_9LACO</name>
<keyword evidence="1" id="KW-1133">Transmembrane helix</keyword>
<dbReference type="InterPro" id="IPR025672">
    <property type="entry name" value="Sigma_reg_C_dom"/>
</dbReference>
<feature type="transmembrane region" description="Helical" evidence="1">
    <location>
        <begin position="21"/>
        <end position="40"/>
    </location>
</feature>